<dbReference type="Proteomes" id="UP001430848">
    <property type="component" value="Unassembled WGS sequence"/>
</dbReference>
<dbReference type="EMBL" id="JAKNSF020000036">
    <property type="protein sequence ID" value="KAK7727858.1"/>
    <property type="molecule type" value="Genomic_DNA"/>
</dbReference>
<organism evidence="1 2">
    <name type="scientific">Diaporthe eres</name>
    <name type="common">Phomopsis oblonga</name>
    <dbReference type="NCBI Taxonomy" id="83184"/>
    <lineage>
        <taxon>Eukaryota</taxon>
        <taxon>Fungi</taxon>
        <taxon>Dikarya</taxon>
        <taxon>Ascomycota</taxon>
        <taxon>Pezizomycotina</taxon>
        <taxon>Sordariomycetes</taxon>
        <taxon>Sordariomycetidae</taxon>
        <taxon>Diaporthales</taxon>
        <taxon>Diaporthaceae</taxon>
        <taxon>Diaporthe</taxon>
        <taxon>Diaporthe eres species complex</taxon>
    </lineage>
</organism>
<proteinExistence type="predicted"/>
<keyword evidence="2" id="KW-1185">Reference proteome</keyword>
<accession>A0ABR1P6L8</accession>
<reference evidence="1 2" key="1">
    <citation type="submission" date="2024-02" db="EMBL/GenBank/DDBJ databases">
        <title>De novo assembly and annotation of 12 fungi associated with fruit tree decline syndrome in Ontario, Canada.</title>
        <authorList>
            <person name="Sulman M."/>
            <person name="Ellouze W."/>
            <person name="Ilyukhin E."/>
        </authorList>
    </citation>
    <scope>NUCLEOTIDE SEQUENCE [LARGE SCALE GENOMIC DNA]</scope>
    <source>
        <strain evidence="1 2">M169</strain>
    </source>
</reference>
<gene>
    <name evidence="1" type="ORF">SLS63_006933</name>
</gene>
<name>A0ABR1P6L8_DIAER</name>
<comment type="caution">
    <text evidence="1">The sequence shown here is derived from an EMBL/GenBank/DDBJ whole genome shotgun (WGS) entry which is preliminary data.</text>
</comment>
<sequence length="717" mass="82136">MQTSAMRTSFDEIGAASLQRHYAIREMVLNGLKKSRPQSDQIESELQEMLDMATEAMRDWLFDDFKDPDNPLSAECYAEHWDYMIWSIYRGRCEVDEKFPFDFPAYSETHDGTPAPEHLRILESQKLGEPVAQIVAQPSILPASAPPPPNGDLAQRAPTQDIAIARPVREDLPQGLQDRVLPLKVRQAIWEEDFADCEIQDDAEPLQLHIPRNKASSLLISELISHKGKRRRRLDYALPEAVDIVYQDSTDQRFGFTLLYIGPKRREFPHARETVMALRVAWATLLPWAHLVNDGYNISLVKWTRWQTLNDNNMMGDRISDVDSVMSKATYYVKDVENSHDEFDARKTLRVVRLQDGQHREKRAKVAAEGILESQSNERDLREGPRHYDAGKMLQLQWPSDPFRPSPLRAQVSGIDCLAILYRFLYAGISREHWPPVEPGAADQAVLQYFWADFGKMEDDVLCRDQLRQAALAQIQGTMPGASVDFAALCESHAMMETIWARYTFCFYGTVCSRPKGGFAWVRRTDMQTPTELASMGRLDWDPERHPVLQDFMNQMRQITKEIAVENGSVSELMWMINEPLVVQIRLTVRRGVHVSLTDVHRFTAVCMRSREFDPLVEGQTRLYTYKKAETHRYVLAAAVKTRNAASGTDYDTIRLFSTDGRERVPSNTDEIAGRESWGGSVEDALPAGETFLLFYRRAPKSMLDCFFNNSYHNANR</sequence>
<evidence type="ECO:0000313" key="1">
    <source>
        <dbReference type="EMBL" id="KAK7727858.1"/>
    </source>
</evidence>
<evidence type="ECO:0008006" key="3">
    <source>
        <dbReference type="Google" id="ProtNLM"/>
    </source>
</evidence>
<protein>
    <recommendedName>
        <fullName evidence="3">Fungal-type protein kinase domain-containing protein</fullName>
    </recommendedName>
</protein>
<evidence type="ECO:0000313" key="2">
    <source>
        <dbReference type="Proteomes" id="UP001430848"/>
    </source>
</evidence>